<evidence type="ECO:0000313" key="4">
    <source>
        <dbReference type="Proteomes" id="UP001442841"/>
    </source>
</evidence>
<reference evidence="3 4" key="1">
    <citation type="submission" date="2024-04" db="EMBL/GenBank/DDBJ databases">
        <title>Isolation of an actinomycete strain from pig manure.</title>
        <authorList>
            <person name="Gong T."/>
            <person name="Yu Z."/>
            <person name="An M."/>
            <person name="Wei C."/>
            <person name="Yang W."/>
            <person name="Liu L."/>
        </authorList>
    </citation>
    <scope>NUCLEOTIDE SEQUENCE [LARGE SCALE GENOMIC DNA]</scope>
    <source>
        <strain evidence="3 4">ZF39</strain>
    </source>
</reference>
<gene>
    <name evidence="3" type="ORF">AADG42_02160</name>
</gene>
<organism evidence="3 4">
    <name type="scientific">Ammonicoccus fulvus</name>
    <dbReference type="NCBI Taxonomy" id="3138240"/>
    <lineage>
        <taxon>Bacteria</taxon>
        <taxon>Bacillati</taxon>
        <taxon>Actinomycetota</taxon>
        <taxon>Actinomycetes</taxon>
        <taxon>Propionibacteriales</taxon>
        <taxon>Propionibacteriaceae</taxon>
        <taxon>Ammonicoccus</taxon>
    </lineage>
</organism>
<dbReference type="SUPFAM" id="SSF46785">
    <property type="entry name" value="Winged helix' DNA-binding domain"/>
    <property type="match status" value="1"/>
</dbReference>
<dbReference type="Gene3D" id="1.10.10.10">
    <property type="entry name" value="Winged helix-like DNA-binding domain superfamily/Winged helix DNA-binding domain"/>
    <property type="match status" value="1"/>
</dbReference>
<dbReference type="InterPro" id="IPR039422">
    <property type="entry name" value="MarR/SlyA-like"/>
</dbReference>
<dbReference type="Proteomes" id="UP001442841">
    <property type="component" value="Chromosome"/>
</dbReference>
<accession>A0ABZ3FNC1</accession>
<dbReference type="InterPro" id="IPR036388">
    <property type="entry name" value="WH-like_DNA-bd_sf"/>
</dbReference>
<name>A0ABZ3FNC1_9ACTN</name>
<dbReference type="RefSeq" id="WP_425307588.1">
    <property type="nucleotide sequence ID" value="NZ_CP154795.1"/>
</dbReference>
<dbReference type="InterPro" id="IPR000835">
    <property type="entry name" value="HTH_MarR-typ"/>
</dbReference>
<keyword evidence="4" id="KW-1185">Reference proteome</keyword>
<evidence type="ECO:0000256" key="1">
    <source>
        <dbReference type="SAM" id="Coils"/>
    </source>
</evidence>
<dbReference type="PRINTS" id="PR00598">
    <property type="entry name" value="HTHMARR"/>
</dbReference>
<dbReference type="EMBL" id="CP154795">
    <property type="protein sequence ID" value="XAN06156.1"/>
    <property type="molecule type" value="Genomic_DNA"/>
</dbReference>
<evidence type="ECO:0000313" key="3">
    <source>
        <dbReference type="EMBL" id="XAN06156.1"/>
    </source>
</evidence>
<dbReference type="Pfam" id="PF12802">
    <property type="entry name" value="MarR_2"/>
    <property type="match status" value="1"/>
</dbReference>
<protein>
    <submittedName>
        <fullName evidence="3">MarR family transcriptional regulator</fullName>
    </submittedName>
</protein>
<feature type="coiled-coil region" evidence="1">
    <location>
        <begin position="50"/>
        <end position="84"/>
    </location>
</feature>
<dbReference type="InterPro" id="IPR036390">
    <property type="entry name" value="WH_DNA-bd_sf"/>
</dbReference>
<dbReference type="PANTHER" id="PTHR33164">
    <property type="entry name" value="TRANSCRIPTIONAL REGULATOR, MARR FAMILY"/>
    <property type="match status" value="1"/>
</dbReference>
<dbReference type="SMART" id="SM00347">
    <property type="entry name" value="HTH_MARR"/>
    <property type="match status" value="1"/>
</dbReference>
<proteinExistence type="predicted"/>
<feature type="domain" description="HTH marR-type" evidence="2">
    <location>
        <begin position="11"/>
        <end position="147"/>
    </location>
</feature>
<sequence length="154" mass="17528">MSTEPWLTDEQQEIWRDWLSVQTRLPAVLNRELQADQQLSLPDFDVLVHLSEAEDNRLRMSALAEELNWEQSRLSHQVSRMEKRGLVYREPCPQDARGSFACLTDQGRGRLEAAAPGHARTVRALLFDHLDADEQATLAGLVRRVLDRVAVAEA</sequence>
<evidence type="ECO:0000259" key="2">
    <source>
        <dbReference type="PROSITE" id="PS50995"/>
    </source>
</evidence>
<dbReference type="PROSITE" id="PS50995">
    <property type="entry name" value="HTH_MARR_2"/>
    <property type="match status" value="1"/>
</dbReference>
<dbReference type="PANTHER" id="PTHR33164:SF99">
    <property type="entry name" value="MARR FAMILY REGULATORY PROTEIN"/>
    <property type="match status" value="1"/>
</dbReference>
<keyword evidence="1" id="KW-0175">Coiled coil</keyword>